<reference evidence="1" key="2">
    <citation type="submission" date="2020-05" db="UniProtKB">
        <authorList>
            <consortium name="EnsemblMetazoa"/>
        </authorList>
    </citation>
    <scope>IDENTIFICATION</scope>
    <source>
        <strain evidence="1">maculatus3</strain>
    </source>
</reference>
<dbReference type="EnsemblMetazoa" id="AMAM017113-RA">
    <property type="protein sequence ID" value="AMAM017113-PA"/>
    <property type="gene ID" value="AMAM017113"/>
</dbReference>
<dbReference type="AlphaFoldDB" id="A0A182T0H0"/>
<dbReference type="Proteomes" id="UP000075901">
    <property type="component" value="Unassembled WGS sequence"/>
</dbReference>
<dbReference type="VEuPathDB" id="VectorBase:AMAM017113"/>
<reference evidence="2" key="1">
    <citation type="submission" date="2013-09" db="EMBL/GenBank/DDBJ databases">
        <title>The Genome Sequence of Anopheles maculatus species B.</title>
        <authorList>
            <consortium name="The Broad Institute Genomics Platform"/>
            <person name="Neafsey D.E."/>
            <person name="Besansky N."/>
            <person name="Howell P."/>
            <person name="Walton C."/>
            <person name="Young S.K."/>
            <person name="Zeng Q."/>
            <person name="Gargeya S."/>
            <person name="Fitzgerald M."/>
            <person name="Haas B."/>
            <person name="Abouelleil A."/>
            <person name="Allen A.W."/>
            <person name="Alvarado L."/>
            <person name="Arachchi H.M."/>
            <person name="Berlin A.M."/>
            <person name="Chapman S.B."/>
            <person name="Gainer-Dewar J."/>
            <person name="Goldberg J."/>
            <person name="Griggs A."/>
            <person name="Gujja S."/>
            <person name="Hansen M."/>
            <person name="Howarth C."/>
            <person name="Imamovic A."/>
            <person name="Ireland A."/>
            <person name="Larimer J."/>
            <person name="McCowan C."/>
            <person name="Murphy C."/>
            <person name="Pearson M."/>
            <person name="Poon T.W."/>
            <person name="Priest M."/>
            <person name="Roberts A."/>
            <person name="Saif S."/>
            <person name="Shea T."/>
            <person name="Sisk P."/>
            <person name="Sykes S."/>
            <person name="Wortman J."/>
            <person name="Nusbaum C."/>
            <person name="Birren B."/>
        </authorList>
    </citation>
    <scope>NUCLEOTIDE SEQUENCE [LARGE SCALE GENOMIC DNA]</scope>
    <source>
        <strain evidence="2">maculatus3</strain>
    </source>
</reference>
<protein>
    <submittedName>
        <fullName evidence="1">Uncharacterized protein</fullName>
    </submittedName>
</protein>
<accession>A0A182T0H0</accession>
<organism evidence="1 2">
    <name type="scientific">Anopheles maculatus</name>
    <dbReference type="NCBI Taxonomy" id="74869"/>
    <lineage>
        <taxon>Eukaryota</taxon>
        <taxon>Metazoa</taxon>
        <taxon>Ecdysozoa</taxon>
        <taxon>Arthropoda</taxon>
        <taxon>Hexapoda</taxon>
        <taxon>Insecta</taxon>
        <taxon>Pterygota</taxon>
        <taxon>Neoptera</taxon>
        <taxon>Endopterygota</taxon>
        <taxon>Diptera</taxon>
        <taxon>Nematocera</taxon>
        <taxon>Culicoidea</taxon>
        <taxon>Culicidae</taxon>
        <taxon>Anophelinae</taxon>
        <taxon>Anopheles</taxon>
        <taxon>Anopheles maculatus group</taxon>
    </lineage>
</organism>
<evidence type="ECO:0000313" key="1">
    <source>
        <dbReference type="EnsemblMetazoa" id="AMAM017113-PA"/>
    </source>
</evidence>
<name>A0A182T0H0_9DIPT</name>
<sequence>MSHYADSRTYRRGVAVYASVIRKQAKVKTFANFRQQYQLSELAMLNANARVCLIANRCSPANWGNSCYRIVACNYIRYHPASLYNLAVIPLSDGRMEIVCRSGATPCPSSASGRNLECTRSLGLTLVVVCVATIFHSRLVASTFDRWFFGGASVRGTAIAGPIVCCVPVGAVGVRCWLGHCTVSIAQMQMTISLNFLHDGVAQVCLSQKKTSQNANTE</sequence>
<evidence type="ECO:0000313" key="2">
    <source>
        <dbReference type="Proteomes" id="UP000075901"/>
    </source>
</evidence>
<proteinExistence type="predicted"/>
<keyword evidence="2" id="KW-1185">Reference proteome</keyword>